<dbReference type="RefSeq" id="WP_035128979.1">
    <property type="nucleotide sequence ID" value="NZ_JPMD01000001.1"/>
</dbReference>
<sequence length="278" mass="32161">MYYLIIDTCVWLNIGKDIINTEVIDQLTNFVKSDKVRIILPDIVKNEWDKHKQDKIIDLNKKSVQGKLKNVKELLVLVEEDKQKIIEDLLKSKVEVENEVEKKAKELIRKIEALFSYPTTKRICPNKEVATEVVEWGLMKKAPHHKKSSMADTLLLLNSIYYIKKHSLRNVIFVTANKEDFSSISNPKIIHEDLKMKFEENKISYFINIGEALNKIERDAISDEVVNKIEKLSDIMICYRCGGNMDDGAYKMSQYGGLTFQYTCCACGARFDTGEYFD</sequence>
<proteinExistence type="predicted"/>
<dbReference type="EMBL" id="JPMD01000001">
    <property type="protein sequence ID" value="KEZ88696.1"/>
    <property type="molecule type" value="Genomic_DNA"/>
</dbReference>
<dbReference type="Proteomes" id="UP000028542">
    <property type="component" value="Unassembled WGS sequence"/>
</dbReference>
<name>A0A084JIB2_9CLOT</name>
<keyword evidence="3" id="KW-1185">Reference proteome</keyword>
<dbReference type="eggNOG" id="ENOG5032BV6">
    <property type="taxonomic scope" value="Bacteria"/>
</dbReference>
<evidence type="ECO:0000259" key="1">
    <source>
        <dbReference type="Pfam" id="PF16289"/>
    </source>
</evidence>
<evidence type="ECO:0000313" key="2">
    <source>
        <dbReference type="EMBL" id="KEZ88696.1"/>
    </source>
</evidence>
<dbReference type="Pfam" id="PF16289">
    <property type="entry name" value="PIN_12"/>
    <property type="match status" value="1"/>
</dbReference>
<dbReference type="STRING" id="318464.IO99_00505"/>
<reference evidence="2 3" key="1">
    <citation type="submission" date="2014-07" db="EMBL/GenBank/DDBJ databases">
        <title>Draft genome of Clostridium sulfidigenes 113A isolated from sediments associated with methane hydrate from Krishna Godavari basin.</title>
        <authorList>
            <person name="Honkalas V.S."/>
            <person name="Dabir A.P."/>
            <person name="Arora P."/>
            <person name="Dhakephalkar P.K."/>
        </authorList>
    </citation>
    <scope>NUCLEOTIDE SEQUENCE [LARGE SCALE GENOMIC DNA]</scope>
    <source>
        <strain evidence="2 3">113A</strain>
    </source>
</reference>
<comment type="caution">
    <text evidence="2">The sequence shown here is derived from an EMBL/GenBank/DDBJ whole genome shotgun (WGS) entry which is preliminary data.</text>
</comment>
<organism evidence="2 3">
    <name type="scientific">Clostridium sulfidigenes</name>
    <dbReference type="NCBI Taxonomy" id="318464"/>
    <lineage>
        <taxon>Bacteria</taxon>
        <taxon>Bacillati</taxon>
        <taxon>Bacillota</taxon>
        <taxon>Clostridia</taxon>
        <taxon>Eubacteriales</taxon>
        <taxon>Clostridiaceae</taxon>
        <taxon>Clostridium</taxon>
    </lineage>
</organism>
<accession>A0A084JIB2</accession>
<gene>
    <name evidence="2" type="ORF">IO99_00505</name>
</gene>
<dbReference type="InterPro" id="IPR032557">
    <property type="entry name" value="DUF4935"/>
</dbReference>
<feature type="domain" description="DUF4935" evidence="1">
    <location>
        <begin position="4"/>
        <end position="181"/>
    </location>
</feature>
<evidence type="ECO:0000313" key="3">
    <source>
        <dbReference type="Proteomes" id="UP000028542"/>
    </source>
</evidence>
<dbReference type="AlphaFoldDB" id="A0A084JIB2"/>
<protein>
    <recommendedName>
        <fullName evidence="1">DUF4935 domain-containing protein</fullName>
    </recommendedName>
</protein>